<dbReference type="PROSITE" id="PS50011">
    <property type="entry name" value="PROTEIN_KINASE_DOM"/>
    <property type="match status" value="1"/>
</dbReference>
<accession>A0AA35NCZ4</accession>
<evidence type="ECO:0000259" key="8">
    <source>
        <dbReference type="PROSITE" id="PS50011"/>
    </source>
</evidence>
<gene>
    <name evidence="9" type="primary">SMKI12G0580</name>
    <name evidence="9" type="ORF">SMKI_12G0580</name>
</gene>
<dbReference type="InterPro" id="IPR008271">
    <property type="entry name" value="Ser/Thr_kinase_AS"/>
</dbReference>
<dbReference type="Pfam" id="PF00069">
    <property type="entry name" value="Pkinase"/>
    <property type="match status" value="1"/>
</dbReference>
<feature type="compositionally biased region" description="Low complexity" evidence="7">
    <location>
        <begin position="16"/>
        <end position="35"/>
    </location>
</feature>
<evidence type="ECO:0000313" key="10">
    <source>
        <dbReference type="Proteomes" id="UP001161438"/>
    </source>
</evidence>
<keyword evidence="1" id="KW-0723">Serine/threonine-protein kinase</keyword>
<dbReference type="RefSeq" id="XP_056078042.1">
    <property type="nucleotide sequence ID" value="XM_056224089.1"/>
</dbReference>
<keyword evidence="10" id="KW-1185">Reference proteome</keyword>
<evidence type="ECO:0000256" key="1">
    <source>
        <dbReference type="ARBA" id="ARBA00022527"/>
    </source>
</evidence>
<organism evidence="9 10">
    <name type="scientific">Saccharomyces mikatae IFO 1815</name>
    <dbReference type="NCBI Taxonomy" id="226126"/>
    <lineage>
        <taxon>Eukaryota</taxon>
        <taxon>Fungi</taxon>
        <taxon>Dikarya</taxon>
        <taxon>Ascomycota</taxon>
        <taxon>Saccharomycotina</taxon>
        <taxon>Saccharomycetes</taxon>
        <taxon>Saccharomycetales</taxon>
        <taxon>Saccharomycetaceae</taxon>
        <taxon>Saccharomyces</taxon>
    </lineage>
</organism>
<dbReference type="Gene3D" id="1.10.510.10">
    <property type="entry name" value="Transferase(Phosphotransferase) domain 1"/>
    <property type="match status" value="2"/>
</dbReference>
<sequence length="738" mass="84033">MSQNIQIGTRKRSRANMNNSSTTTGPSGNTSSNKTFLDNFEESRTNRLLDEMFARQNSFLTDNLRNSLDLNQTDNPLRPRQHQHQLFLDNENAIELDDEPRIINTTISNNNNNHNSSRVDEEADDDIIFIKEQPIQFSSPLILPSSSSINTDNAATRNNAGSAATATSNSTYITTPKKFKKQRTISLPQLPLSKLSYQSSYFGVPDQSNAIVPRVTQTENELLHLTGSCAKTLEGNKSVNLTIAHSTSPFYNPPAHVTSLPQSSLKRQIGSSLRKFKSNSSSESASSNKSNFKTDKDGHYVYQENDIFGSGGRFIVKDLLGQGTFGKVLKCIDNKYEPNYVAVKVIRAVDRYREAAKTELRILQTIMNNDPKGQFQCLLLRECFDYKNHICLVTDLYGRSIYDFMCSNGIARFPGSHVQAIARQLIRSVCFLHDLGIIHTDLKPENILICDETHIAQNLPLKTVQSLSKRRREASKGKRKILKTPEIKIIDFGSAIFHYEYHPPVISTRHYRAPEIVLGLGWSFPCDIWSIACVLVELVIGESLYPIHENLEHMAMMQRINGSPFPTDIIDKMFYKSKHKLGNSPSDLNSTVIKHFDRKTLSLQWPEKNKRGDTITTEKSMKRVLQSCDRLDIYISKVLKQDYGDSFSINWNLPPEKNWSLISSKLLWKRQIHSSSNSATNELDKETFLFWYWFIDLLRKMFEFDPTKRITAKDALDHEWFNLGILDDGITTYNNTQG</sequence>
<keyword evidence="3 6" id="KW-0547">Nucleotide-binding</keyword>
<dbReference type="PANTHER" id="PTHR45646">
    <property type="entry name" value="SERINE/THREONINE-PROTEIN KINASE DOA-RELATED"/>
    <property type="match status" value="1"/>
</dbReference>
<dbReference type="GeneID" id="80919776"/>
<feature type="binding site" evidence="6">
    <location>
        <position position="344"/>
    </location>
    <ligand>
        <name>ATP</name>
        <dbReference type="ChEBI" id="CHEBI:30616"/>
    </ligand>
</feature>
<evidence type="ECO:0000256" key="4">
    <source>
        <dbReference type="ARBA" id="ARBA00022777"/>
    </source>
</evidence>
<dbReference type="AlphaFoldDB" id="A0AA35NCZ4"/>
<keyword evidence="2" id="KW-0808">Transferase</keyword>
<dbReference type="GO" id="GO:0004674">
    <property type="term" value="F:protein serine/threonine kinase activity"/>
    <property type="evidence" value="ECO:0007669"/>
    <property type="project" value="UniProtKB-KW"/>
</dbReference>
<evidence type="ECO:0000256" key="3">
    <source>
        <dbReference type="ARBA" id="ARBA00022741"/>
    </source>
</evidence>
<dbReference type="InterPro" id="IPR000719">
    <property type="entry name" value="Prot_kinase_dom"/>
</dbReference>
<dbReference type="InterPro" id="IPR017441">
    <property type="entry name" value="Protein_kinase_ATP_BS"/>
</dbReference>
<feature type="region of interest" description="Disordered" evidence="7">
    <location>
        <begin position="1"/>
        <end position="36"/>
    </location>
</feature>
<dbReference type="InterPro" id="IPR051175">
    <property type="entry name" value="CLK_kinases"/>
</dbReference>
<dbReference type="GO" id="GO:0005524">
    <property type="term" value="F:ATP binding"/>
    <property type="evidence" value="ECO:0007669"/>
    <property type="project" value="UniProtKB-UniRule"/>
</dbReference>
<evidence type="ECO:0000256" key="2">
    <source>
        <dbReference type="ARBA" id="ARBA00022679"/>
    </source>
</evidence>
<dbReference type="PROSITE" id="PS00108">
    <property type="entry name" value="PROTEIN_KINASE_ST"/>
    <property type="match status" value="1"/>
</dbReference>
<dbReference type="Proteomes" id="UP001161438">
    <property type="component" value="Chromosome 12"/>
</dbReference>
<dbReference type="CDD" id="cd14134">
    <property type="entry name" value="PKc_CLK"/>
    <property type="match status" value="1"/>
</dbReference>
<dbReference type="PROSITE" id="PS00107">
    <property type="entry name" value="PROTEIN_KINASE_ATP"/>
    <property type="match status" value="1"/>
</dbReference>
<feature type="domain" description="Protein kinase" evidence="8">
    <location>
        <begin position="314"/>
        <end position="721"/>
    </location>
</feature>
<protein>
    <recommendedName>
        <fullName evidence="8">Protein kinase domain-containing protein</fullName>
    </recommendedName>
</protein>
<evidence type="ECO:0000256" key="6">
    <source>
        <dbReference type="PROSITE-ProRule" id="PRU10141"/>
    </source>
</evidence>
<dbReference type="GO" id="GO:0005634">
    <property type="term" value="C:nucleus"/>
    <property type="evidence" value="ECO:0007669"/>
    <property type="project" value="TreeGrafter"/>
</dbReference>
<keyword evidence="4" id="KW-0418">Kinase</keyword>
<dbReference type="PANTHER" id="PTHR45646:SF11">
    <property type="entry name" value="SERINE_THREONINE-PROTEIN KINASE DOA"/>
    <property type="match status" value="1"/>
</dbReference>
<keyword evidence="5 6" id="KW-0067">ATP-binding</keyword>
<evidence type="ECO:0000256" key="7">
    <source>
        <dbReference type="SAM" id="MobiDB-lite"/>
    </source>
</evidence>
<proteinExistence type="predicted"/>
<evidence type="ECO:0000256" key="5">
    <source>
        <dbReference type="ARBA" id="ARBA00022840"/>
    </source>
</evidence>
<dbReference type="GO" id="GO:0043484">
    <property type="term" value="P:regulation of RNA splicing"/>
    <property type="evidence" value="ECO:0007669"/>
    <property type="project" value="TreeGrafter"/>
</dbReference>
<dbReference type="InterPro" id="IPR011009">
    <property type="entry name" value="Kinase-like_dom_sf"/>
</dbReference>
<dbReference type="SMART" id="SM00220">
    <property type="entry name" value="S_TKc"/>
    <property type="match status" value="1"/>
</dbReference>
<dbReference type="EMBL" id="OX365768">
    <property type="protein sequence ID" value="CAI4034922.1"/>
    <property type="molecule type" value="Genomic_DNA"/>
</dbReference>
<dbReference type="Gene3D" id="3.30.200.20">
    <property type="entry name" value="Phosphorylase Kinase, domain 1"/>
    <property type="match status" value="1"/>
</dbReference>
<dbReference type="SUPFAM" id="SSF56112">
    <property type="entry name" value="Protein kinase-like (PK-like)"/>
    <property type="match status" value="1"/>
</dbReference>
<reference evidence="9" key="1">
    <citation type="submission" date="2022-10" db="EMBL/GenBank/DDBJ databases">
        <authorList>
            <person name="Byrne P K."/>
        </authorList>
    </citation>
    <scope>NUCLEOTIDE SEQUENCE</scope>
    <source>
        <strain evidence="9">IFO1815</strain>
    </source>
</reference>
<evidence type="ECO:0000313" key="9">
    <source>
        <dbReference type="EMBL" id="CAI4034922.1"/>
    </source>
</evidence>
<name>A0AA35NCZ4_SACMI</name>